<dbReference type="HOGENOM" id="CLU_1603602_0_0_1"/>
<accession>U9U7Y0</accession>
<proteinExistence type="predicted"/>
<gene>
    <name evidence="1" type="ORF">GLOINDRAFT_322061</name>
</gene>
<organism evidence="1">
    <name type="scientific">Rhizophagus irregularis (strain DAOM 181602 / DAOM 197198 / MUCL 43194)</name>
    <name type="common">Arbuscular mycorrhizal fungus</name>
    <name type="synonym">Glomus intraradices</name>
    <dbReference type="NCBI Taxonomy" id="747089"/>
    <lineage>
        <taxon>Eukaryota</taxon>
        <taxon>Fungi</taxon>
        <taxon>Fungi incertae sedis</taxon>
        <taxon>Mucoromycota</taxon>
        <taxon>Glomeromycotina</taxon>
        <taxon>Glomeromycetes</taxon>
        <taxon>Glomerales</taxon>
        <taxon>Glomeraceae</taxon>
        <taxon>Rhizophagus</taxon>
    </lineage>
</organism>
<reference evidence="1" key="1">
    <citation type="submission" date="2013-07" db="EMBL/GenBank/DDBJ databases">
        <title>The genome of an arbuscular mycorrhizal fungus provides insights into the evolution of the oldest plant symbiosis.</title>
        <authorList>
            <consortium name="DOE Joint Genome Institute"/>
            <person name="Tisserant E."/>
            <person name="Malbreil M."/>
            <person name="Kuo A."/>
            <person name="Kohler A."/>
            <person name="Symeonidi A."/>
            <person name="Balestrini R."/>
            <person name="Charron P."/>
            <person name="Duensing N."/>
            <person name="Frei-dit-Frey N."/>
            <person name="Gianinazzi-Pearson V."/>
            <person name="Gilbert B."/>
            <person name="Handa Y."/>
            <person name="Hijri M."/>
            <person name="Kaul R."/>
            <person name="Kawaguchi M."/>
            <person name="Krajinski F."/>
            <person name="Lammers P."/>
            <person name="Lapierre D."/>
            <person name="Masclaux F.G."/>
            <person name="Murat C."/>
            <person name="Morin E."/>
            <person name="Ndikumana S."/>
            <person name="Pagni M."/>
            <person name="Petitpierre D."/>
            <person name="Requena N."/>
            <person name="Rosikiewicz P."/>
            <person name="Riley R."/>
            <person name="Saito K."/>
            <person name="San Clemente H."/>
            <person name="Shapiro H."/>
            <person name="van Tuinen D."/>
            <person name="Becard G."/>
            <person name="Bonfante P."/>
            <person name="Paszkowski U."/>
            <person name="Shachar-Hill Y."/>
            <person name="Young J.P."/>
            <person name="Sanders I.R."/>
            <person name="Henrissat B."/>
            <person name="Rensing S.A."/>
            <person name="Grigoriev I.V."/>
            <person name="Corradi N."/>
            <person name="Roux C."/>
            <person name="Martin F."/>
        </authorList>
    </citation>
    <scope>NUCLEOTIDE SEQUENCE</scope>
    <source>
        <strain evidence="1">DAOM 197198</strain>
    </source>
</reference>
<protein>
    <submittedName>
        <fullName evidence="1">Uncharacterized protein</fullName>
    </submittedName>
</protein>
<dbReference type="AlphaFoldDB" id="U9U7Y0"/>
<evidence type="ECO:0000313" key="1">
    <source>
        <dbReference type="EMBL" id="ESA15802.1"/>
    </source>
</evidence>
<sequence length="166" mass="19464">MTINERDLEFFETLFAKLINIQKLKLCGTSDKWISLNLDKHLEFVYSELQVLNVSQITYSIAIEIIKKTTGSIQKIWADSMHIRNLSLNSNTGHFIQCISQFCPNLKYVRIALNDDYLDKLESLLTNCFLIIGKMKNLIEKYTNEGVIKKFQNCNFNDDKDFKWCY</sequence>
<name>U9U7Y0_RHIID</name>
<dbReference type="EMBL" id="KI281635">
    <property type="protein sequence ID" value="ESA15802.1"/>
    <property type="molecule type" value="Genomic_DNA"/>
</dbReference>